<dbReference type="InterPro" id="IPR032675">
    <property type="entry name" value="LRR_dom_sf"/>
</dbReference>
<dbReference type="SUPFAM" id="SSF52047">
    <property type="entry name" value="RNI-like"/>
    <property type="match status" value="1"/>
</dbReference>
<accession>A0AAW0DDE9</accession>
<dbReference type="AlphaFoldDB" id="A0AAW0DDE9"/>
<evidence type="ECO:0000313" key="3">
    <source>
        <dbReference type="Proteomes" id="UP001362999"/>
    </source>
</evidence>
<evidence type="ECO:0000256" key="1">
    <source>
        <dbReference type="SAM" id="Coils"/>
    </source>
</evidence>
<evidence type="ECO:0000313" key="2">
    <source>
        <dbReference type="EMBL" id="KAK7049102.1"/>
    </source>
</evidence>
<sequence>MSEGFATTVPRLRQQIDELSEAIEAQKLVLNNLMNARSEIQIQLNSFLEPMARLSLEIQSEIFLDCKGTDVHGSHSNPHCIPLLLLHVCHSWRDIALSTPQLWDTIAIDLLRCSDDSHYSQLCADWMDRASPFPLSVTLQEMSEDNVDVDDLMHRYGPRVGKLTLLSFRTNDENPVYYSQLHSLRIPSTFPMLRTLAITPRERSFLGSPADWIDLLGVAPHLSKCEFTNSMMHREPGKTQTQAVAPLTLAHLRDLRLGSRSSSNTAVILPHLTLPALETLHITMFDILEQDLIEFLVRSSPPLRSLALDVPKNTPQAMSNFLVNCLRDMPCLTDLELFDRNHDHDNELDVFSVFIPILGSTESLLPNLQNLTIWHSSIESVQCKGLVSALEARFAIQPSHTPLNSFRLLTERNYDSTRQFNVLYSDPFFPALRQLMRDGNRTIHVGTMKDNFLARTNEIG</sequence>
<gene>
    <name evidence="2" type="ORF">R3P38DRAFT_3257598</name>
</gene>
<proteinExistence type="predicted"/>
<comment type="caution">
    <text evidence="2">The sequence shown here is derived from an EMBL/GenBank/DDBJ whole genome shotgun (WGS) entry which is preliminary data.</text>
</comment>
<name>A0AAW0DDE9_9AGAR</name>
<dbReference type="EMBL" id="JAWWNJ010000009">
    <property type="protein sequence ID" value="KAK7049102.1"/>
    <property type="molecule type" value="Genomic_DNA"/>
</dbReference>
<protein>
    <recommendedName>
        <fullName evidence="4">F-box domain-containing protein</fullName>
    </recommendedName>
</protein>
<dbReference type="Gene3D" id="3.80.10.10">
    <property type="entry name" value="Ribonuclease Inhibitor"/>
    <property type="match status" value="1"/>
</dbReference>
<feature type="coiled-coil region" evidence="1">
    <location>
        <begin position="9"/>
        <end position="36"/>
    </location>
</feature>
<dbReference type="Proteomes" id="UP001362999">
    <property type="component" value="Unassembled WGS sequence"/>
</dbReference>
<organism evidence="2 3">
    <name type="scientific">Favolaschia claudopus</name>
    <dbReference type="NCBI Taxonomy" id="2862362"/>
    <lineage>
        <taxon>Eukaryota</taxon>
        <taxon>Fungi</taxon>
        <taxon>Dikarya</taxon>
        <taxon>Basidiomycota</taxon>
        <taxon>Agaricomycotina</taxon>
        <taxon>Agaricomycetes</taxon>
        <taxon>Agaricomycetidae</taxon>
        <taxon>Agaricales</taxon>
        <taxon>Marasmiineae</taxon>
        <taxon>Mycenaceae</taxon>
        <taxon>Favolaschia</taxon>
    </lineage>
</organism>
<evidence type="ECO:0008006" key="4">
    <source>
        <dbReference type="Google" id="ProtNLM"/>
    </source>
</evidence>
<keyword evidence="1" id="KW-0175">Coiled coil</keyword>
<reference evidence="2 3" key="1">
    <citation type="journal article" date="2024" name="J Genomics">
        <title>Draft genome sequencing and assembly of Favolaschia claudopus CIRM-BRFM 2984 isolated from oak limbs.</title>
        <authorList>
            <person name="Navarro D."/>
            <person name="Drula E."/>
            <person name="Chaduli D."/>
            <person name="Cazenave R."/>
            <person name="Ahrendt S."/>
            <person name="Wang J."/>
            <person name="Lipzen A."/>
            <person name="Daum C."/>
            <person name="Barry K."/>
            <person name="Grigoriev I.V."/>
            <person name="Favel A."/>
            <person name="Rosso M.N."/>
            <person name="Martin F."/>
        </authorList>
    </citation>
    <scope>NUCLEOTIDE SEQUENCE [LARGE SCALE GENOMIC DNA]</scope>
    <source>
        <strain evidence="2 3">CIRM-BRFM 2984</strain>
    </source>
</reference>
<keyword evidence="3" id="KW-1185">Reference proteome</keyword>